<accession>A0A1V1PBX5</accession>
<gene>
    <name evidence="1" type="ORF">OMM_01836</name>
</gene>
<name>A0A1V1PBX5_9BACT</name>
<organism evidence="1 2">
    <name type="scientific">Candidatus Magnetoglobus multicellularis str. Araruama</name>
    <dbReference type="NCBI Taxonomy" id="890399"/>
    <lineage>
        <taxon>Bacteria</taxon>
        <taxon>Pseudomonadati</taxon>
        <taxon>Thermodesulfobacteriota</taxon>
        <taxon>Desulfobacteria</taxon>
        <taxon>Desulfobacterales</taxon>
        <taxon>Desulfobacteraceae</taxon>
        <taxon>Candidatus Magnetoglobus</taxon>
    </lineage>
</organism>
<dbReference type="Pfam" id="PF14103">
    <property type="entry name" value="DUF4276"/>
    <property type="match status" value="1"/>
</dbReference>
<reference evidence="2" key="1">
    <citation type="submission" date="2012-11" db="EMBL/GenBank/DDBJ databases">
        <authorList>
            <person name="Lucero-Rivera Y.E."/>
            <person name="Tovar-Ramirez D."/>
        </authorList>
    </citation>
    <scope>NUCLEOTIDE SEQUENCE [LARGE SCALE GENOMIC DNA]</scope>
    <source>
        <strain evidence="2">Araruama</strain>
    </source>
</reference>
<evidence type="ECO:0008006" key="3">
    <source>
        <dbReference type="Google" id="ProtNLM"/>
    </source>
</evidence>
<dbReference type="Proteomes" id="UP000189670">
    <property type="component" value="Unassembled WGS sequence"/>
</dbReference>
<proteinExistence type="predicted"/>
<dbReference type="InterPro" id="IPR025455">
    <property type="entry name" value="DUF4276"/>
</dbReference>
<protein>
    <recommendedName>
        <fullName evidence="3">DUF4276 family protein</fullName>
    </recommendedName>
</protein>
<comment type="caution">
    <text evidence="1">The sequence shown here is derived from an EMBL/GenBank/DDBJ whole genome shotgun (WGS) entry which is preliminary data.</text>
</comment>
<evidence type="ECO:0000313" key="2">
    <source>
        <dbReference type="Proteomes" id="UP000189670"/>
    </source>
</evidence>
<dbReference type="EMBL" id="ATBP01000164">
    <property type="protein sequence ID" value="ETR72286.1"/>
    <property type="molecule type" value="Genomic_DNA"/>
</dbReference>
<dbReference type="AlphaFoldDB" id="A0A1V1PBX5"/>
<evidence type="ECO:0000313" key="1">
    <source>
        <dbReference type="EMBL" id="ETR72286.1"/>
    </source>
</evidence>
<sequence>MGKKCYWGPVVKKFIRLHILAEGQTEERFVKDTLSEHLGKYQISTDVRSVYTSKDKNKFYRGGLVSYQKAKKDIQSWLREDSNTDARFTTMFDLYALPNDFPCYKELTSIKNPYQKVESIEYAMKEDINDLRFIPYIQLHEFETLVLANPGNLALEYFENRKGIQSLQAVLKEHKGNPELINENPDSAPSKRIIEVIPEYDKVNVGASIAGINGIEFLKQSCGHFRNWIEILEKLSIF</sequence>